<dbReference type="InterPro" id="IPR028098">
    <property type="entry name" value="Glyco_trans_4-like_N"/>
</dbReference>
<proteinExistence type="predicted"/>
<protein>
    <recommendedName>
        <fullName evidence="6">Glycosyl transferase family 1 domain-containing protein</fullName>
    </recommendedName>
</protein>
<evidence type="ECO:0008006" key="6">
    <source>
        <dbReference type="Google" id="ProtNLM"/>
    </source>
</evidence>
<dbReference type="EMBL" id="NATQ01000002">
    <property type="protein sequence ID" value="OQX91332.1"/>
    <property type="molecule type" value="Genomic_DNA"/>
</dbReference>
<dbReference type="GO" id="GO:0016757">
    <property type="term" value="F:glycosyltransferase activity"/>
    <property type="evidence" value="ECO:0007669"/>
    <property type="project" value="InterPro"/>
</dbReference>
<keyword evidence="1" id="KW-0808">Transferase</keyword>
<evidence type="ECO:0000313" key="4">
    <source>
        <dbReference type="EMBL" id="OQX91332.1"/>
    </source>
</evidence>
<evidence type="ECO:0000259" key="3">
    <source>
        <dbReference type="Pfam" id="PF13439"/>
    </source>
</evidence>
<gene>
    <name evidence="4" type="ORF">B6D57_00175</name>
</gene>
<feature type="domain" description="Glycosyltransferase subfamily 4-like N-terminal" evidence="3">
    <location>
        <begin position="108"/>
        <end position="176"/>
    </location>
</feature>
<evidence type="ECO:0000259" key="2">
    <source>
        <dbReference type="Pfam" id="PF00534"/>
    </source>
</evidence>
<sequence>MRVCVYATPAIIDRAGIGRFSRMVLTYLQDVAPEIEFIYYYYYFPLKNRGKRLAIERPNVRELFLPMPSRVFERVLLHFGMNHSLFYGKSDIFYSPDLKFPEVGDEIVINTIHDLCFMRFRDFFSQGMLSGLEKDIKKAIIRADHFITVSESTKRDFMEYFGISDERISVVYAGFEISDVEELESGLGDKGVCVDGDYILSVGTLNPRKNYEGLIKAYNILLDRGYALRLVIAGRKGWMNEGVFSTIEELGLMDNVSIFTELNDENIAGLYRNAKLFVYPSFCEGFGLPPLEASAYNVPVACSGVSSLPEVMGDSALYFDPHNPEDIADKMEKLIVDSDLRAEMICRERENLKRFSWKKTATKIVKVFKEVYG</sequence>
<accession>A0A1W9S3U5</accession>
<dbReference type="Proteomes" id="UP000192611">
    <property type="component" value="Unassembled WGS sequence"/>
</dbReference>
<dbReference type="AlphaFoldDB" id="A0A1W9S3U5"/>
<dbReference type="Gene3D" id="3.40.50.2000">
    <property type="entry name" value="Glycogen Phosphorylase B"/>
    <property type="match status" value="2"/>
</dbReference>
<evidence type="ECO:0000313" key="5">
    <source>
        <dbReference type="Proteomes" id="UP000192611"/>
    </source>
</evidence>
<name>A0A1W9S3U5_9BACT</name>
<dbReference type="PANTHER" id="PTHR46401:SF2">
    <property type="entry name" value="GLYCOSYLTRANSFERASE WBBK-RELATED"/>
    <property type="match status" value="1"/>
</dbReference>
<dbReference type="Pfam" id="PF00534">
    <property type="entry name" value="Glycos_transf_1"/>
    <property type="match status" value="1"/>
</dbReference>
<reference evidence="5" key="1">
    <citation type="submission" date="2017-03" db="EMBL/GenBank/DDBJ databases">
        <title>Novel pathways for hydrocarbon cycling and metabolic interdependencies in hydrothermal sediment communities.</title>
        <authorList>
            <person name="Dombrowski N."/>
            <person name="Seitz K."/>
            <person name="Teske A."/>
            <person name="Baker B."/>
        </authorList>
    </citation>
    <scope>NUCLEOTIDE SEQUENCE [LARGE SCALE GENOMIC DNA]</scope>
</reference>
<dbReference type="CDD" id="cd03809">
    <property type="entry name" value="GT4_MtfB-like"/>
    <property type="match status" value="1"/>
</dbReference>
<evidence type="ECO:0000256" key="1">
    <source>
        <dbReference type="ARBA" id="ARBA00022679"/>
    </source>
</evidence>
<dbReference type="InterPro" id="IPR001296">
    <property type="entry name" value="Glyco_trans_1"/>
</dbReference>
<dbReference type="PANTHER" id="PTHR46401">
    <property type="entry name" value="GLYCOSYLTRANSFERASE WBBK-RELATED"/>
    <property type="match status" value="1"/>
</dbReference>
<dbReference type="GO" id="GO:0009103">
    <property type="term" value="P:lipopolysaccharide biosynthetic process"/>
    <property type="evidence" value="ECO:0007669"/>
    <property type="project" value="TreeGrafter"/>
</dbReference>
<feature type="domain" description="Glycosyl transferase family 1" evidence="2">
    <location>
        <begin position="197"/>
        <end position="348"/>
    </location>
</feature>
<organism evidence="4 5">
    <name type="scientific">Candidatus Coatesbacteria bacterium 4484_99</name>
    <dbReference type="NCBI Taxonomy" id="1970774"/>
    <lineage>
        <taxon>Bacteria</taxon>
        <taxon>Candidatus Coatesiibacteriota</taxon>
    </lineage>
</organism>
<dbReference type="Pfam" id="PF13439">
    <property type="entry name" value="Glyco_transf_4"/>
    <property type="match status" value="1"/>
</dbReference>
<dbReference type="SUPFAM" id="SSF53756">
    <property type="entry name" value="UDP-Glycosyltransferase/glycogen phosphorylase"/>
    <property type="match status" value="1"/>
</dbReference>
<comment type="caution">
    <text evidence="4">The sequence shown here is derived from an EMBL/GenBank/DDBJ whole genome shotgun (WGS) entry which is preliminary data.</text>
</comment>